<dbReference type="RefSeq" id="XP_015515630.2">
    <property type="nucleotide sequence ID" value="XM_015660144.2"/>
</dbReference>
<evidence type="ECO:0000256" key="1">
    <source>
        <dbReference type="ARBA" id="ARBA00004308"/>
    </source>
</evidence>
<keyword evidence="2" id="KW-0812">Transmembrane</keyword>
<feature type="signal peptide" evidence="7">
    <location>
        <begin position="1"/>
        <end position="21"/>
    </location>
</feature>
<accession>A0A6J0BM00</accession>
<feature type="region of interest" description="Disordered" evidence="6">
    <location>
        <begin position="1161"/>
        <end position="1208"/>
    </location>
</feature>
<keyword evidence="9" id="KW-1185">Reference proteome</keyword>
<proteinExistence type="predicted"/>
<feature type="region of interest" description="Disordered" evidence="6">
    <location>
        <begin position="208"/>
        <end position="238"/>
    </location>
</feature>
<feature type="region of interest" description="Disordered" evidence="6">
    <location>
        <begin position="331"/>
        <end position="363"/>
    </location>
</feature>
<dbReference type="InterPro" id="IPR012919">
    <property type="entry name" value="SUN_dom"/>
</dbReference>
<keyword evidence="7" id="KW-0732">Signal</keyword>
<dbReference type="InParanoid" id="A0A6J0BM00"/>
<dbReference type="KEGG" id="nlo:107221230"/>
<feature type="compositionally biased region" description="Basic and acidic residues" evidence="6">
    <location>
        <begin position="217"/>
        <end position="229"/>
    </location>
</feature>
<dbReference type="PANTHER" id="PTHR12953:SF0">
    <property type="entry name" value="SUN DOMAIN-CONTAINING OSSIFICATION FACTOR"/>
    <property type="match status" value="1"/>
</dbReference>
<evidence type="ECO:0000256" key="2">
    <source>
        <dbReference type="ARBA" id="ARBA00022692"/>
    </source>
</evidence>
<feature type="region of interest" description="Disordered" evidence="6">
    <location>
        <begin position="1125"/>
        <end position="1146"/>
    </location>
</feature>
<feature type="domain" description="SUN" evidence="8">
    <location>
        <begin position="329"/>
        <end position="500"/>
    </location>
</feature>
<keyword evidence="3" id="KW-1133">Transmembrane helix</keyword>
<dbReference type="Pfam" id="PF07738">
    <property type="entry name" value="Sad1_UNC"/>
    <property type="match status" value="1"/>
</dbReference>
<dbReference type="FunCoup" id="A0A6J0BM00">
    <property type="interactions" value="1555"/>
</dbReference>
<feature type="region of interest" description="Disordered" evidence="6">
    <location>
        <begin position="853"/>
        <end position="900"/>
    </location>
</feature>
<dbReference type="GeneID" id="107221230"/>
<name>A0A6J0BM00_NEOLC</name>
<feature type="region of interest" description="Disordered" evidence="6">
    <location>
        <begin position="34"/>
        <end position="63"/>
    </location>
</feature>
<feature type="compositionally biased region" description="Polar residues" evidence="6">
    <location>
        <begin position="1164"/>
        <end position="1183"/>
    </location>
</feature>
<protein>
    <submittedName>
        <fullName evidence="10">Uncharacterized protein LOC107221230 isoform X1</fullName>
    </submittedName>
</protein>
<dbReference type="InterPro" id="IPR045120">
    <property type="entry name" value="Suco/Slp1-like"/>
</dbReference>
<feature type="compositionally biased region" description="Polar residues" evidence="6">
    <location>
        <begin position="38"/>
        <end position="59"/>
    </location>
</feature>
<feature type="coiled-coil region" evidence="5">
    <location>
        <begin position="967"/>
        <end position="1002"/>
    </location>
</feature>
<evidence type="ECO:0000313" key="9">
    <source>
        <dbReference type="Proteomes" id="UP000829291"/>
    </source>
</evidence>
<evidence type="ECO:0000256" key="5">
    <source>
        <dbReference type="SAM" id="Coils"/>
    </source>
</evidence>
<reference evidence="10" key="1">
    <citation type="submission" date="2025-08" db="UniProtKB">
        <authorList>
            <consortium name="RefSeq"/>
        </authorList>
    </citation>
    <scope>IDENTIFICATION</scope>
    <source>
        <tissue evidence="10">Thorax and Abdomen</tissue>
    </source>
</reference>
<dbReference type="GO" id="GO:0034975">
    <property type="term" value="P:protein folding in endoplasmic reticulum"/>
    <property type="evidence" value="ECO:0007669"/>
    <property type="project" value="TreeGrafter"/>
</dbReference>
<dbReference type="GO" id="GO:0005789">
    <property type="term" value="C:endoplasmic reticulum membrane"/>
    <property type="evidence" value="ECO:0007669"/>
    <property type="project" value="UniProtKB-SubCell"/>
</dbReference>
<gene>
    <name evidence="10" type="primary">LOC107221230</name>
</gene>
<evidence type="ECO:0000256" key="6">
    <source>
        <dbReference type="SAM" id="MobiDB-lite"/>
    </source>
</evidence>
<dbReference type="Proteomes" id="UP000829291">
    <property type="component" value="Chromosome 2"/>
</dbReference>
<evidence type="ECO:0000259" key="8">
    <source>
        <dbReference type="PROSITE" id="PS51469"/>
    </source>
</evidence>
<feature type="chain" id="PRO_5046764145" evidence="7">
    <location>
        <begin position="22"/>
        <end position="1407"/>
    </location>
</feature>
<evidence type="ECO:0000256" key="7">
    <source>
        <dbReference type="SAM" id="SignalP"/>
    </source>
</evidence>
<organism evidence="10">
    <name type="scientific">Neodiprion lecontei</name>
    <name type="common">Redheaded pine sawfly</name>
    <dbReference type="NCBI Taxonomy" id="441921"/>
    <lineage>
        <taxon>Eukaryota</taxon>
        <taxon>Metazoa</taxon>
        <taxon>Ecdysozoa</taxon>
        <taxon>Arthropoda</taxon>
        <taxon>Hexapoda</taxon>
        <taxon>Insecta</taxon>
        <taxon>Pterygota</taxon>
        <taxon>Neoptera</taxon>
        <taxon>Endopterygota</taxon>
        <taxon>Hymenoptera</taxon>
        <taxon>Tenthredinoidea</taxon>
        <taxon>Diprionidae</taxon>
        <taxon>Diprioninae</taxon>
        <taxon>Neodiprion</taxon>
    </lineage>
</organism>
<keyword evidence="4" id="KW-0472">Membrane</keyword>
<evidence type="ECO:0000256" key="4">
    <source>
        <dbReference type="ARBA" id="ARBA00023136"/>
    </source>
</evidence>
<comment type="subcellular location">
    <subcellularLocation>
        <location evidence="1">Endomembrane system</location>
    </subcellularLocation>
</comment>
<feature type="region of interest" description="Disordered" evidence="6">
    <location>
        <begin position="1070"/>
        <end position="1110"/>
    </location>
</feature>
<dbReference type="PROSITE" id="PS51469">
    <property type="entry name" value="SUN"/>
    <property type="match status" value="1"/>
</dbReference>
<dbReference type="PANTHER" id="PTHR12953">
    <property type="entry name" value="MEMBRANE PROTEIN CH1 RELATED"/>
    <property type="match status" value="1"/>
</dbReference>
<keyword evidence="5" id="KW-0175">Coiled coil</keyword>
<feature type="compositionally biased region" description="Polar residues" evidence="6">
    <location>
        <begin position="854"/>
        <end position="866"/>
    </location>
</feature>
<dbReference type="OrthoDB" id="266334at2759"/>
<sequence>MKPTLSCIYSILLLTSMVSSALLFLIVASEGTKGAQDTYGSRNKGSSGASANITINDSGGENDHDSHVTFPSRIGAQKETQTNIDDVKNIVRETADAVPHPNPTINGEKTAKELLELELFGDVLSLQPNLSQGIPEADQAVVLTLVDTAAAELQSLTEPRISLDKLGNKSVVSNLSLALSNSARVSEPTELSSPSELLTSTNLKADKSLETSQNLTTDREEQPVEHENKLTGQQTVSDENDTLEVVIVRADQSSGKGGEEEVIVSAEELLGTEDRIENTSELPENEARVRLTEGSAEDASVMLDVLVTATGTDPHEDIPSFSEWAQKRLEEAEKKKTHPNASSQNPGGPGGRGIGSTKVRSKNYASPDCGAKIVAVNPEAGSASSVLSSSRDEYMLNTCTSRVWFVVELCEAIQAEKIELANFELFSSSPRDFSVFVGDRFPTRDWSVVGQFAAKDERDIQSFALHPRLFGKFIKVELHSHYGSEHFCPVSLFRAYGTSEFEVLETENQIQESLGAEDDETEEEEEMLDINTGDSPRNLFGSARDAVLSIVKKAAEVLVKSGNTVNNNTQIRASIENTILQNSLVAACMTPRYTILCSNCTETMFAKVFQLVSCNDQYLDLLLHINFINKTLHQSDICHLHGIRIKEVKESDDLKSTKNEPAARFVTSLFPLQYPVALCNVLADRESRVIVNTSYYVTGNNSEGAAALEDALIVPPQGMLPSCESSSSSVSPQSSFCVSDTSSPACKTAATFEQQGPGIEFSTSVPNDVAPTTENLGSLIRPTKTITKDDGLKKEPASSPLLEPSQKAIEESVIFEPPMTASIDPNHQATTADKISEDPGIQGTAFATAPHITAATSVPETNTESGDISGDTESGEAILSETETETEAERDHEMKISPQDQLSLDTLLSDLKDLDADSVALQNNPAAPSATLSQPIPTPQQKESVFLRLSNRIKTLERNMSLSGQYLEELSKRYKKQVEEMQRTLERAIAAMSEESHRAEERETKKQGEITDLKEQVSTLTRSLNTLLSDRDSWRSKFSMIGQHLVLICVEIVIVLMVLSYCRRNGDLDEDVETSTESQVRRRKSVGGTNECVTTRKTKKRRPSEIASHVSGTYHELMIEDSAVSNDVRRKEKRRKRKRDSISKGSVVTVSNFPMIKPIRKENLNTIPGGTNLPSRRASSSDATKLPGKENFETDDVQQRPDSAPETSLGWFSEQIQPEKTSGSLVTGCTVSVTSTETPRSAQRVHDPHNHGIEGIIQSRSRFEIMKRKSNSQKDPEQKILLPGKPEGILKNRRIPAPAFMKTALESRSKRLSNKKNLLMEPTSQLKSDNWEWYSKNSGSRSSQEDRESSILSATVQDGDERMNGFLVNNGKYEDSDDLGSICRTPSSGSIKEKKTYGIKKMVKKLF</sequence>
<evidence type="ECO:0000256" key="3">
    <source>
        <dbReference type="ARBA" id="ARBA00022989"/>
    </source>
</evidence>
<evidence type="ECO:0000313" key="10">
    <source>
        <dbReference type="RefSeq" id="XP_015515630.2"/>
    </source>
</evidence>